<dbReference type="GeneID" id="115735964"/>
<reference evidence="2" key="1">
    <citation type="submission" date="2025-05" db="UniProtKB">
        <authorList>
            <consortium name="RefSeq"/>
        </authorList>
    </citation>
    <scope>NUCLEOTIDE SEQUENCE [LARGE SCALE GENOMIC DNA]</scope>
</reference>
<feature type="compositionally biased region" description="Polar residues" evidence="1">
    <location>
        <begin position="66"/>
        <end position="79"/>
    </location>
</feature>
<evidence type="ECO:0000313" key="3">
    <source>
        <dbReference type="RefSeq" id="XP_030523308.2"/>
    </source>
</evidence>
<dbReference type="Pfam" id="PF10714">
    <property type="entry name" value="LEA_6"/>
    <property type="match status" value="1"/>
</dbReference>
<protein>
    <submittedName>
        <fullName evidence="3">Uncharacterized protein LOC115735964</fullName>
    </submittedName>
</protein>
<feature type="compositionally biased region" description="Polar residues" evidence="1">
    <location>
        <begin position="1"/>
        <end position="14"/>
    </location>
</feature>
<feature type="region of interest" description="Disordered" evidence="1">
    <location>
        <begin position="46"/>
        <end position="92"/>
    </location>
</feature>
<accession>A0A8B8NMV5</accession>
<sequence>MMTSGGSEQMTRSPQKGGENKASLEGLPLESSPYVKFTDLEDYKNRAYGTQGHLEPKPGHGGGSTDAPTRSGSSLSDTNVLGVEAVHKHVLS</sequence>
<dbReference type="KEGG" id="rarg:115735964"/>
<keyword evidence="2" id="KW-1185">Reference proteome</keyword>
<reference evidence="3" key="2">
    <citation type="submission" date="2025-08" db="UniProtKB">
        <authorList>
            <consortium name="RefSeq"/>
        </authorList>
    </citation>
    <scope>IDENTIFICATION</scope>
    <source>
        <tissue evidence="3">Leaf</tissue>
    </source>
</reference>
<gene>
    <name evidence="3" type="primary">LOC115735964</name>
</gene>
<evidence type="ECO:0000256" key="1">
    <source>
        <dbReference type="SAM" id="MobiDB-lite"/>
    </source>
</evidence>
<proteinExistence type="predicted"/>
<dbReference type="RefSeq" id="XP_030523308.2">
    <property type="nucleotide sequence ID" value="XM_030667448.2"/>
</dbReference>
<organism evidence="2 3">
    <name type="scientific">Rhodamnia argentea</name>
    <dbReference type="NCBI Taxonomy" id="178133"/>
    <lineage>
        <taxon>Eukaryota</taxon>
        <taxon>Viridiplantae</taxon>
        <taxon>Streptophyta</taxon>
        <taxon>Embryophyta</taxon>
        <taxon>Tracheophyta</taxon>
        <taxon>Spermatophyta</taxon>
        <taxon>Magnoliopsida</taxon>
        <taxon>eudicotyledons</taxon>
        <taxon>Gunneridae</taxon>
        <taxon>Pentapetalae</taxon>
        <taxon>rosids</taxon>
        <taxon>malvids</taxon>
        <taxon>Myrtales</taxon>
        <taxon>Myrtaceae</taxon>
        <taxon>Myrtoideae</taxon>
        <taxon>Myrteae</taxon>
        <taxon>Australasian group</taxon>
        <taxon>Rhodamnia</taxon>
    </lineage>
</organism>
<evidence type="ECO:0000313" key="2">
    <source>
        <dbReference type="Proteomes" id="UP000827889"/>
    </source>
</evidence>
<dbReference type="AlphaFoldDB" id="A0A8B8NMV5"/>
<dbReference type="Proteomes" id="UP000827889">
    <property type="component" value="Chromosome 2"/>
</dbReference>
<dbReference type="InterPro" id="IPR018930">
    <property type="entry name" value="LEA-18"/>
</dbReference>
<feature type="region of interest" description="Disordered" evidence="1">
    <location>
        <begin position="1"/>
        <end position="33"/>
    </location>
</feature>
<name>A0A8B8NMV5_9MYRT</name>